<evidence type="ECO:0000313" key="2">
    <source>
        <dbReference type="Proteomes" id="UP000315647"/>
    </source>
</evidence>
<evidence type="ECO:0000313" key="1">
    <source>
        <dbReference type="EMBL" id="QDT28209.1"/>
    </source>
</evidence>
<reference evidence="1 2" key="1">
    <citation type="submission" date="2019-03" db="EMBL/GenBank/DDBJ databases">
        <title>Deep-cultivation of Planctomycetes and their phenomic and genomic characterization uncovers novel biology.</title>
        <authorList>
            <person name="Wiegand S."/>
            <person name="Jogler M."/>
            <person name="Boedeker C."/>
            <person name="Pinto D."/>
            <person name="Vollmers J."/>
            <person name="Rivas-Marin E."/>
            <person name="Kohn T."/>
            <person name="Peeters S.H."/>
            <person name="Heuer A."/>
            <person name="Rast P."/>
            <person name="Oberbeckmann S."/>
            <person name="Bunk B."/>
            <person name="Jeske O."/>
            <person name="Meyerdierks A."/>
            <person name="Storesund J.E."/>
            <person name="Kallscheuer N."/>
            <person name="Luecker S."/>
            <person name="Lage O.M."/>
            <person name="Pohl T."/>
            <person name="Merkel B.J."/>
            <person name="Hornburger P."/>
            <person name="Mueller R.-W."/>
            <person name="Bruemmer F."/>
            <person name="Labrenz M."/>
            <person name="Spormann A.M."/>
            <person name="Op den Camp H."/>
            <person name="Overmann J."/>
            <person name="Amann R."/>
            <person name="Jetten M.S.M."/>
            <person name="Mascher T."/>
            <person name="Medema M.H."/>
            <person name="Devos D.P."/>
            <person name="Kaster A.-K."/>
            <person name="Ovreas L."/>
            <person name="Rohde M."/>
            <person name="Galperin M.Y."/>
            <person name="Jogler C."/>
        </authorList>
    </citation>
    <scope>NUCLEOTIDE SEQUENCE [LARGE SCALE GENOMIC DNA]</scope>
    <source>
        <strain evidence="1 2">Enr10</strain>
    </source>
</reference>
<gene>
    <name evidence="1" type="ORF">Enr10x_35490</name>
</gene>
<organism evidence="1 2">
    <name type="scientific">Gimesia panareensis</name>
    <dbReference type="NCBI Taxonomy" id="2527978"/>
    <lineage>
        <taxon>Bacteria</taxon>
        <taxon>Pseudomonadati</taxon>
        <taxon>Planctomycetota</taxon>
        <taxon>Planctomycetia</taxon>
        <taxon>Planctomycetales</taxon>
        <taxon>Planctomycetaceae</taxon>
        <taxon>Gimesia</taxon>
    </lineage>
</organism>
<protein>
    <recommendedName>
        <fullName evidence="3">LTXXQ motif protein</fullName>
    </recommendedName>
</protein>
<dbReference type="RefSeq" id="WP_145450798.1">
    <property type="nucleotide sequence ID" value="NZ_CP037421.1"/>
</dbReference>
<name>A0A517Q9A7_9PLAN</name>
<accession>A0A517Q9A7</accession>
<evidence type="ECO:0008006" key="3">
    <source>
        <dbReference type="Google" id="ProtNLM"/>
    </source>
</evidence>
<keyword evidence="2" id="KW-1185">Reference proteome</keyword>
<sequence length="355" mass="41222">MLHQVLSIVVLFSCILNADTLARSEEVLSDAERAKRTQELSNNLRLSQKFMFHSGYFFIGDLASSHQSGKPRLPLTDNQEQTLKQLDRLLLLAKFAAMDRDADYLEGNPRDFEAYLQRSRQRQRAAVRHGQHMTFTGLLSTTQTRYALQDYISVREWHTFKIYLIQELLELTEPQLKQLKQAQDNYNKSTRPLFLGSMKPKADQKDIRAGINLYKEEYRRASLAILNPIQKIKYDQLKTRPPPIEVLPTTPPLTAADQQRLDLETHSEIFRIIHQQQNQLNLTPKQVEFLQQLTRITQRGLLWIETTQAEQPEEESNATTLFKHTLAEFLKHAEQVALQDILSEPQARQVLAHRI</sequence>
<dbReference type="AlphaFoldDB" id="A0A517Q9A7"/>
<dbReference type="EMBL" id="CP037421">
    <property type="protein sequence ID" value="QDT28209.1"/>
    <property type="molecule type" value="Genomic_DNA"/>
</dbReference>
<proteinExistence type="predicted"/>
<dbReference type="Proteomes" id="UP000315647">
    <property type="component" value="Chromosome"/>
</dbReference>